<dbReference type="GO" id="GO:0043709">
    <property type="term" value="P:cell adhesion involved in single-species biofilm formation"/>
    <property type="evidence" value="ECO:0007669"/>
    <property type="project" value="TreeGrafter"/>
</dbReference>
<evidence type="ECO:0000256" key="3">
    <source>
        <dbReference type="ARBA" id="ARBA00022729"/>
    </source>
</evidence>
<sequence>MSIKLKPAIILTTLLTMSSIHAQAAENNAGIIHFTGEIIEPSCEILEQDGTDSTVPLGTYPTSLFTGPGVESPLKPFTITLVDCPVTSAGLPAVKLTFTGSTTLTKTDSLLDVSQISTSGTVAAQGVGIAVTPNQADTTYIKFDGSDMGVEVGLPDLANDAVEATFNARYKSFAAASAVKAGAADADMTINILYR</sequence>
<dbReference type="InterPro" id="IPR050263">
    <property type="entry name" value="Bact_Fimbrial_Adh_Pro"/>
</dbReference>
<evidence type="ECO:0000259" key="6">
    <source>
        <dbReference type="Pfam" id="PF00419"/>
    </source>
</evidence>
<evidence type="ECO:0000256" key="2">
    <source>
        <dbReference type="ARBA" id="ARBA00006671"/>
    </source>
</evidence>
<dbReference type="Pfam" id="PF00419">
    <property type="entry name" value="Fimbrial"/>
    <property type="match status" value="1"/>
</dbReference>
<evidence type="ECO:0000313" key="8">
    <source>
        <dbReference type="Proteomes" id="UP001282336"/>
    </source>
</evidence>
<dbReference type="InterPro" id="IPR036937">
    <property type="entry name" value="Adhesion_dom_fimbrial_sf"/>
</dbReference>
<reference evidence="7" key="1">
    <citation type="submission" date="2023-11" db="EMBL/GenBank/DDBJ databases">
        <title>Scandinavium wanjuensis sp. nov., isolated from lettuce South Korea.</title>
        <authorList>
            <person name="Park J."/>
            <person name="Park S."/>
            <person name="Oh K.K."/>
            <person name="Cho G.S."/>
            <person name="Franz C.M.A.P."/>
        </authorList>
    </citation>
    <scope>NUCLEOTIDE SEQUENCE</scope>
    <source>
        <strain evidence="7">V105_12</strain>
    </source>
</reference>
<comment type="caution">
    <text evidence="7">The sequence shown here is derived from an EMBL/GenBank/DDBJ whole genome shotgun (WGS) entry which is preliminary data.</text>
</comment>
<comment type="subcellular location">
    <subcellularLocation>
        <location evidence="1">Fimbrium</location>
    </subcellularLocation>
</comment>
<dbReference type="PANTHER" id="PTHR33420">
    <property type="entry name" value="FIMBRIAL SUBUNIT ELFA-RELATED"/>
    <property type="match status" value="1"/>
</dbReference>
<keyword evidence="3 5" id="KW-0732">Signal</keyword>
<protein>
    <submittedName>
        <fullName evidence="7">Fimbrial protein</fullName>
    </submittedName>
</protein>
<feature type="chain" id="PRO_5042562727" evidence="5">
    <location>
        <begin position="25"/>
        <end position="195"/>
    </location>
</feature>
<proteinExistence type="inferred from homology"/>
<dbReference type="SUPFAM" id="SSF49401">
    <property type="entry name" value="Bacterial adhesins"/>
    <property type="match status" value="1"/>
</dbReference>
<feature type="domain" description="Fimbrial-type adhesion" evidence="6">
    <location>
        <begin position="32"/>
        <end position="194"/>
    </location>
</feature>
<evidence type="ECO:0000313" key="7">
    <source>
        <dbReference type="EMBL" id="MDX6031246.1"/>
    </source>
</evidence>
<feature type="signal peptide" evidence="5">
    <location>
        <begin position="1"/>
        <end position="24"/>
    </location>
</feature>
<accession>A0AAJ2RYT5</accession>
<evidence type="ECO:0000256" key="5">
    <source>
        <dbReference type="SAM" id="SignalP"/>
    </source>
</evidence>
<comment type="similarity">
    <text evidence="2">Belongs to the fimbrial protein family.</text>
</comment>
<evidence type="ECO:0000256" key="4">
    <source>
        <dbReference type="ARBA" id="ARBA00023263"/>
    </source>
</evidence>
<name>A0AAJ2RYT5_9ENTR</name>
<dbReference type="Proteomes" id="UP001282336">
    <property type="component" value="Unassembled WGS sequence"/>
</dbReference>
<dbReference type="InterPro" id="IPR000259">
    <property type="entry name" value="Adhesion_dom_fimbrial"/>
</dbReference>
<dbReference type="AlphaFoldDB" id="A0AAJ2RYT5"/>
<dbReference type="Gene3D" id="2.60.40.1090">
    <property type="entry name" value="Fimbrial-type adhesion domain"/>
    <property type="match status" value="1"/>
</dbReference>
<dbReference type="GO" id="GO:0009289">
    <property type="term" value="C:pilus"/>
    <property type="evidence" value="ECO:0007669"/>
    <property type="project" value="UniProtKB-SubCell"/>
</dbReference>
<keyword evidence="4" id="KW-0281">Fimbrium</keyword>
<dbReference type="EMBL" id="JAWXRC010000022">
    <property type="protein sequence ID" value="MDX6031246.1"/>
    <property type="molecule type" value="Genomic_DNA"/>
</dbReference>
<dbReference type="InterPro" id="IPR008966">
    <property type="entry name" value="Adhesion_dom_sf"/>
</dbReference>
<evidence type="ECO:0000256" key="1">
    <source>
        <dbReference type="ARBA" id="ARBA00004561"/>
    </source>
</evidence>
<organism evidence="7 8">
    <name type="scientific">Scandinavium lactucae</name>
    <dbReference type="NCBI Taxonomy" id="3095028"/>
    <lineage>
        <taxon>Bacteria</taxon>
        <taxon>Pseudomonadati</taxon>
        <taxon>Pseudomonadota</taxon>
        <taxon>Gammaproteobacteria</taxon>
        <taxon>Enterobacterales</taxon>
        <taxon>Enterobacteriaceae</taxon>
        <taxon>Scandinavium</taxon>
    </lineage>
</organism>
<dbReference type="RefSeq" id="WP_319627824.1">
    <property type="nucleotide sequence ID" value="NZ_JAWXRB010000029.1"/>
</dbReference>
<gene>
    <name evidence="7" type="ORF">SIL20_06980</name>
</gene>
<dbReference type="PANTHER" id="PTHR33420:SF12">
    <property type="entry name" value="FIMBRIN-LIKE PROTEIN FIMI-RELATED"/>
    <property type="match status" value="1"/>
</dbReference>